<name>A0A8H6RDK5_9PEZI</name>
<comment type="caution">
    <text evidence="4">The sequence shown here is derived from an EMBL/GenBank/DDBJ whole genome shotgun (WGS) entry which is preliminary data.</text>
</comment>
<organism evidence="4 5">
    <name type="scientific">Pseudocercospora fuligena</name>
    <dbReference type="NCBI Taxonomy" id="685502"/>
    <lineage>
        <taxon>Eukaryota</taxon>
        <taxon>Fungi</taxon>
        <taxon>Dikarya</taxon>
        <taxon>Ascomycota</taxon>
        <taxon>Pezizomycotina</taxon>
        <taxon>Dothideomycetes</taxon>
        <taxon>Dothideomycetidae</taxon>
        <taxon>Mycosphaerellales</taxon>
        <taxon>Mycosphaerellaceae</taxon>
        <taxon>Pseudocercospora</taxon>
    </lineage>
</organism>
<gene>
    <name evidence="4" type="ORF">HII31_07735</name>
</gene>
<accession>A0A8H6RDK5</accession>
<protein>
    <recommendedName>
        <fullName evidence="6">Glycosyltransferase family 25 protein</fullName>
    </recommendedName>
</protein>
<evidence type="ECO:0000256" key="1">
    <source>
        <dbReference type="ARBA" id="ARBA00006721"/>
    </source>
</evidence>
<dbReference type="PANTHER" id="PTHR10730">
    <property type="entry name" value="PROCOLLAGEN-LYSINE,2-OXOGLUTARATE 5-DIOXYGENASE/GLYCOSYLTRANSFERASE 25 FAMILY MEMBER"/>
    <property type="match status" value="1"/>
</dbReference>
<dbReference type="EMBL" id="JABCIY010000168">
    <property type="protein sequence ID" value="KAF7190576.1"/>
    <property type="molecule type" value="Genomic_DNA"/>
</dbReference>
<proteinExistence type="inferred from homology"/>
<evidence type="ECO:0000256" key="3">
    <source>
        <dbReference type="ARBA" id="ARBA00022679"/>
    </source>
</evidence>
<dbReference type="PANTHER" id="PTHR10730:SF53">
    <property type="entry name" value="GLYCOSYLTRANSFERASE 25 FAMILY MEMBER"/>
    <property type="match status" value="1"/>
</dbReference>
<dbReference type="CDD" id="cd06532">
    <property type="entry name" value="Glyco_transf_25"/>
    <property type="match status" value="1"/>
</dbReference>
<reference evidence="4" key="1">
    <citation type="submission" date="2020-04" db="EMBL/GenBank/DDBJ databases">
        <title>Draft genome resource of the tomato pathogen Pseudocercospora fuligena.</title>
        <authorList>
            <person name="Zaccaron A."/>
        </authorList>
    </citation>
    <scope>NUCLEOTIDE SEQUENCE</scope>
    <source>
        <strain evidence="4">PF001</strain>
    </source>
</reference>
<keyword evidence="5" id="KW-1185">Reference proteome</keyword>
<sequence length="405" mass="45287">MLTHNIHRRGVLTVASILTTLLLLLIWHQSGDKAHSIQRAEAFSTSRSSQNELLDDVFNGTLGFQKIYVISLPSRSDQRDSMSLAAELSQLQIEHIDGVTEVSSLVFPPGNREGLKAGDLGAWRAHMNAVRRMIEEDVQSALVLEGDVDWDIRIKAQMRDFARASRLLLQPVSSSMKGKSTYLDPTYPFPEPDQGHEDFFIHNQNLTTMVPTTSPYGDLSNWDIFWLGHCGARFPDASDVNVPLGRAVILNDSTVPEKHHLDMQFGDGQLLDDYESHTRVVSRARMNTCSLAYALSASGARKMMYELGVKRLGGPMDMELRSLCHGSEGRKLGTCLSVLPQLFQHHRAAGNKAGWSDIGGHEGVNELAFTRNIRWSVRLNFDKLVDGKTDYIDQFRDEEPARELG</sequence>
<evidence type="ECO:0000256" key="2">
    <source>
        <dbReference type="ARBA" id="ARBA00022676"/>
    </source>
</evidence>
<dbReference type="GO" id="GO:0016740">
    <property type="term" value="F:transferase activity"/>
    <property type="evidence" value="ECO:0007669"/>
    <property type="project" value="UniProtKB-KW"/>
</dbReference>
<dbReference type="OrthoDB" id="47375at2759"/>
<evidence type="ECO:0000313" key="5">
    <source>
        <dbReference type="Proteomes" id="UP000660729"/>
    </source>
</evidence>
<evidence type="ECO:0008006" key="6">
    <source>
        <dbReference type="Google" id="ProtNLM"/>
    </source>
</evidence>
<keyword evidence="2" id="KW-0328">Glycosyltransferase</keyword>
<dbReference type="InterPro" id="IPR002654">
    <property type="entry name" value="Glyco_trans_25"/>
</dbReference>
<evidence type="ECO:0000313" key="4">
    <source>
        <dbReference type="EMBL" id="KAF7190576.1"/>
    </source>
</evidence>
<comment type="similarity">
    <text evidence="1">Belongs to the glycosyltransferase 25 family.</text>
</comment>
<dbReference type="InterPro" id="IPR050757">
    <property type="entry name" value="Collagen_mod_GT25"/>
</dbReference>
<dbReference type="AlphaFoldDB" id="A0A8H6RDK5"/>
<keyword evidence="3" id="KW-0808">Transferase</keyword>
<dbReference type="Proteomes" id="UP000660729">
    <property type="component" value="Unassembled WGS sequence"/>
</dbReference>